<dbReference type="PATRIC" id="fig|246787.4.peg.3814"/>
<accession>A0A0P0GS01</accession>
<evidence type="ECO:0000313" key="2">
    <source>
        <dbReference type="Proteomes" id="UP000061809"/>
    </source>
</evidence>
<proteinExistence type="predicted"/>
<sequence length="46" mass="5442">MQTLDFGENYFAIQLVKMLKILLPIHQRANIFSTFAEENKVAWESR</sequence>
<dbReference type="KEGG" id="bcel:BcellWH2_03693"/>
<organism evidence="1 2">
    <name type="scientific">Bacteroides cellulosilyticus</name>
    <dbReference type="NCBI Taxonomy" id="246787"/>
    <lineage>
        <taxon>Bacteria</taxon>
        <taxon>Pseudomonadati</taxon>
        <taxon>Bacteroidota</taxon>
        <taxon>Bacteroidia</taxon>
        <taxon>Bacteroidales</taxon>
        <taxon>Bacteroidaceae</taxon>
        <taxon>Bacteroides</taxon>
    </lineage>
</organism>
<dbReference type="RefSeq" id="WP_158508068.1">
    <property type="nucleotide sequence ID" value="NZ_CP012801.1"/>
</dbReference>
<evidence type="ECO:0000313" key="1">
    <source>
        <dbReference type="EMBL" id="ALJ60916.1"/>
    </source>
</evidence>
<dbReference type="AlphaFoldDB" id="A0A0P0GS01"/>
<dbReference type="Proteomes" id="UP000061809">
    <property type="component" value="Chromosome"/>
</dbReference>
<name>A0A0P0GS01_9BACE</name>
<dbReference type="EMBL" id="CP012801">
    <property type="protein sequence ID" value="ALJ60916.1"/>
    <property type="molecule type" value="Genomic_DNA"/>
</dbReference>
<reference evidence="1 2" key="1">
    <citation type="journal article" date="2015" name="Science">
        <title>Genetic determinants of in vivo fitness and diet responsiveness in multiple human gut Bacteroides.</title>
        <authorList>
            <person name="Wu M."/>
            <person name="McNulty N.P."/>
            <person name="Rodionov D.A."/>
            <person name="Khoroshkin M.S."/>
            <person name="Griffin N.W."/>
            <person name="Cheng J."/>
            <person name="Latreille P."/>
            <person name="Kerstetter R.A."/>
            <person name="Terrapon N."/>
            <person name="Henrissat B."/>
            <person name="Osterman A.L."/>
            <person name="Gordon J.I."/>
        </authorList>
    </citation>
    <scope>NUCLEOTIDE SEQUENCE [LARGE SCALE GENOMIC DNA]</scope>
    <source>
        <strain evidence="1 2">WH2</strain>
    </source>
</reference>
<protein>
    <submittedName>
        <fullName evidence="1">Uncharacterized protein</fullName>
    </submittedName>
</protein>
<gene>
    <name evidence="1" type="ORF">BcellWH2_03693</name>
</gene>